<evidence type="ECO:0000313" key="5">
    <source>
        <dbReference type="EMBL" id="OQV14728.1"/>
    </source>
</evidence>
<keyword evidence="1 2" id="KW-1015">Disulfide bond</keyword>
<comment type="caution">
    <text evidence="2">Lacks conserved residue(s) required for the propagation of feature annotation.</text>
</comment>
<evidence type="ECO:0000313" key="6">
    <source>
        <dbReference type="Proteomes" id="UP000192578"/>
    </source>
</evidence>
<dbReference type="AlphaFoldDB" id="A0A1W0WHP8"/>
<gene>
    <name evidence="5" type="ORF">BV898_11100</name>
</gene>
<feature type="signal peptide" evidence="3">
    <location>
        <begin position="1"/>
        <end position="17"/>
    </location>
</feature>
<dbReference type="SUPFAM" id="SSF56487">
    <property type="entry name" value="SRCR-like"/>
    <property type="match status" value="1"/>
</dbReference>
<evidence type="ECO:0000256" key="2">
    <source>
        <dbReference type="PROSITE-ProRule" id="PRU00196"/>
    </source>
</evidence>
<dbReference type="Gene3D" id="3.10.250.10">
    <property type="entry name" value="SRCR-like domain"/>
    <property type="match status" value="1"/>
</dbReference>
<dbReference type="InterPro" id="IPR001190">
    <property type="entry name" value="SRCR"/>
</dbReference>
<feature type="disulfide bond" evidence="2">
    <location>
        <begin position="78"/>
        <end position="139"/>
    </location>
</feature>
<accession>A0A1W0WHP8</accession>
<evidence type="ECO:0000256" key="1">
    <source>
        <dbReference type="ARBA" id="ARBA00023157"/>
    </source>
</evidence>
<proteinExistence type="predicted"/>
<keyword evidence="6" id="KW-1185">Reference proteome</keyword>
<feature type="domain" description="SRCR" evidence="4">
    <location>
        <begin position="23"/>
        <end position="140"/>
    </location>
</feature>
<dbReference type="PROSITE" id="PS50287">
    <property type="entry name" value="SRCR_2"/>
    <property type="match status" value="1"/>
</dbReference>
<keyword evidence="3" id="KW-0732">Signal</keyword>
<protein>
    <recommendedName>
        <fullName evidence="4">SRCR domain-containing protein</fullName>
    </recommendedName>
</protein>
<feature type="chain" id="PRO_5013343092" description="SRCR domain-containing protein" evidence="3">
    <location>
        <begin position="18"/>
        <end position="591"/>
    </location>
</feature>
<sequence>MYFIILILGLLAGLTQSQNNTDVRLVSPVITDAGNVKSGQVEVFSAPQNGWIIGCSTNRTILQSANFPRTALFPKLMCNELGFRNATRIRFGELGFGTGSAVNAMEYVNCPPGANSLKQCVTAVSTNSCKQRGYIHITCNGLMPSPLPTAATGPSDMIPCDINGRNIQVDRYSAVTAQFTRLSIPRQCSTTLTVSPGDFLTINASHPGNSVTPSDVLPPPAILPDACPGTRVEVTQVVIPGRKFADRYEIRQTICGTTDNLPVPLFISSAAVSVNFTYIRSVAVDDDAILPEFQVRLQAKPQLSVDCKLPRVSVSLAKLGLANEISGDWLAEVGEYAQTEAVPLSCQFRNSNASEAPAINFFDFQFSSAGECRTVVTPQEARVKVTNVILITRTRREPDSLIERLEQFRLPIECIMQADQAGANTGVDGVDGLTTNVHVIEPINSPYRIILYRDAAYAAPLPLTGVAVSLLQARDFYVEVRGSVPRPWNATLRDQLTRCSLNKTDSSPIEVFSWNSNSFIASEDLVGQDMFVKKFRFTVQPNVIPMSPGKYQLTCSMSYTLSPLAARKTIPLAVRLDKVEDLHLAYNLTVI</sequence>
<feature type="disulfide bond" evidence="2">
    <location>
        <begin position="110"/>
        <end position="120"/>
    </location>
</feature>
<evidence type="ECO:0000256" key="3">
    <source>
        <dbReference type="SAM" id="SignalP"/>
    </source>
</evidence>
<name>A0A1W0WHP8_HYPEX</name>
<dbReference type="EMBL" id="MTYJ01000100">
    <property type="protein sequence ID" value="OQV14728.1"/>
    <property type="molecule type" value="Genomic_DNA"/>
</dbReference>
<evidence type="ECO:0000259" key="4">
    <source>
        <dbReference type="PROSITE" id="PS50287"/>
    </source>
</evidence>
<dbReference type="InterPro" id="IPR036772">
    <property type="entry name" value="SRCR-like_dom_sf"/>
</dbReference>
<reference evidence="6" key="1">
    <citation type="submission" date="2017-01" db="EMBL/GenBank/DDBJ databases">
        <title>Comparative genomics of anhydrobiosis in the tardigrade Hypsibius dujardini.</title>
        <authorList>
            <person name="Yoshida Y."/>
            <person name="Koutsovoulos G."/>
            <person name="Laetsch D."/>
            <person name="Stevens L."/>
            <person name="Kumar S."/>
            <person name="Horikawa D."/>
            <person name="Ishino K."/>
            <person name="Komine S."/>
            <person name="Tomita M."/>
            <person name="Blaxter M."/>
            <person name="Arakawa K."/>
        </authorList>
    </citation>
    <scope>NUCLEOTIDE SEQUENCE [LARGE SCALE GENOMIC DNA]</scope>
    <source>
        <strain evidence="6">Z151</strain>
    </source>
</reference>
<organism evidence="5 6">
    <name type="scientific">Hypsibius exemplaris</name>
    <name type="common">Freshwater tardigrade</name>
    <dbReference type="NCBI Taxonomy" id="2072580"/>
    <lineage>
        <taxon>Eukaryota</taxon>
        <taxon>Metazoa</taxon>
        <taxon>Ecdysozoa</taxon>
        <taxon>Tardigrada</taxon>
        <taxon>Eutardigrada</taxon>
        <taxon>Parachela</taxon>
        <taxon>Hypsibioidea</taxon>
        <taxon>Hypsibiidae</taxon>
        <taxon>Hypsibius</taxon>
    </lineage>
</organism>
<dbReference type="OrthoDB" id="10665725at2759"/>
<comment type="caution">
    <text evidence="5">The sequence shown here is derived from an EMBL/GenBank/DDBJ whole genome shotgun (WGS) entry which is preliminary data.</text>
</comment>
<dbReference type="Proteomes" id="UP000192578">
    <property type="component" value="Unassembled WGS sequence"/>
</dbReference>
<dbReference type="GO" id="GO:0016020">
    <property type="term" value="C:membrane"/>
    <property type="evidence" value="ECO:0007669"/>
    <property type="project" value="InterPro"/>
</dbReference>